<keyword evidence="2" id="KW-1185">Reference proteome</keyword>
<dbReference type="Proteomes" id="UP001163324">
    <property type="component" value="Chromosome 9"/>
</dbReference>
<dbReference type="EMBL" id="CM047948">
    <property type="protein sequence ID" value="KAI9896462.1"/>
    <property type="molecule type" value="Genomic_DNA"/>
</dbReference>
<name>A0ACC0UTA1_9HYPO</name>
<organism evidence="1 2">
    <name type="scientific">Trichothecium roseum</name>
    <dbReference type="NCBI Taxonomy" id="47278"/>
    <lineage>
        <taxon>Eukaryota</taxon>
        <taxon>Fungi</taxon>
        <taxon>Dikarya</taxon>
        <taxon>Ascomycota</taxon>
        <taxon>Pezizomycotina</taxon>
        <taxon>Sordariomycetes</taxon>
        <taxon>Hypocreomycetidae</taxon>
        <taxon>Hypocreales</taxon>
        <taxon>Hypocreales incertae sedis</taxon>
        <taxon>Trichothecium</taxon>
    </lineage>
</organism>
<protein>
    <submittedName>
        <fullName evidence="1">Uncharacterized protein</fullName>
    </submittedName>
</protein>
<reference evidence="1" key="1">
    <citation type="submission" date="2022-10" db="EMBL/GenBank/DDBJ databases">
        <title>Complete Genome of Trichothecium roseum strain YXFP-22015, a Plant Pathogen Isolated from Citrus.</title>
        <authorList>
            <person name="Wang Y."/>
            <person name="Zhu L."/>
        </authorList>
    </citation>
    <scope>NUCLEOTIDE SEQUENCE</scope>
    <source>
        <strain evidence="1">YXFP-22015</strain>
    </source>
</reference>
<evidence type="ECO:0000313" key="2">
    <source>
        <dbReference type="Proteomes" id="UP001163324"/>
    </source>
</evidence>
<sequence length="547" mass="61074">MASAAAQPATAATSASHPYTCNTCQVAYRNTDLQKTHMKSDWHRYNLKRRVASLPPISSETFTDKVLQARAATTAEADKAYFERKCDACQKTYYSENAYQNHLLSQKHKANQAAATRGGDESASVISSTFTLGEPLPKSHRDSDSVDAAAEEEFNHVIEGLQQANLDTDQRPSPVKRPSHPQPKGEASAEAAEATGRESNSATPVPAQAEPAWSVNTCLFCNYNSPTLDLNTQHMERFHGMFIPEKTYLVNMEGLIDQLQRKVHEDHECLSCGKFKTTVFGVQTHMRDKGHCKIPFGTEEEQLEIGDHYDFRSTYSDDEEELSDDEQDGEDKGGARLGARRAAKTVGEDGQEVEEQGDGEGWETDSDESSLDSEDLTSVPAEGHQHQYDRLKNHPHHSSQDAGSRHKVDGWHSHAHKHTHAVFHDEYELHLPSGKSVGHRSLNKYYRQNLTNYPTPEERAEQKLLEEAAAEDGDNEVAGREEERGRAMVPRGAVGMAGVPDHERRLVAKSEQKARTQQNAYNKKADYIVGKKLNNHKNYYYREKGGG</sequence>
<gene>
    <name evidence="1" type="ORF">N3K66_008634</name>
</gene>
<accession>A0ACC0UTA1</accession>
<evidence type="ECO:0000313" key="1">
    <source>
        <dbReference type="EMBL" id="KAI9896462.1"/>
    </source>
</evidence>
<proteinExistence type="predicted"/>
<comment type="caution">
    <text evidence="1">The sequence shown here is derived from an EMBL/GenBank/DDBJ whole genome shotgun (WGS) entry which is preliminary data.</text>
</comment>